<dbReference type="AlphaFoldDB" id="A0A150ITA6"/>
<dbReference type="EMBL" id="LNGF01000008">
    <property type="protein sequence ID" value="KYC48251.1"/>
    <property type="molecule type" value="Genomic_DNA"/>
</dbReference>
<evidence type="ECO:0000313" key="9">
    <source>
        <dbReference type="EMBL" id="KYC50908.1"/>
    </source>
</evidence>
<evidence type="ECO:0000256" key="2">
    <source>
        <dbReference type="ARBA" id="ARBA00022722"/>
    </source>
</evidence>
<keyword evidence="3" id="KW-0255">Endonuclease</keyword>
<organism evidence="8 10">
    <name type="scientific">Candidatus Methanofastidiosum methylothiophilum</name>
    <dbReference type="NCBI Taxonomy" id="1705564"/>
    <lineage>
        <taxon>Archaea</taxon>
        <taxon>Methanobacteriati</taxon>
        <taxon>Methanobacteriota</taxon>
        <taxon>Stenosarchaea group</taxon>
        <taxon>Candidatus Methanofastidiosia</taxon>
        <taxon>Candidatus Methanofastidiosales</taxon>
        <taxon>Candidatus Methanofastidiosaceae</taxon>
        <taxon>Candidatus Methanofastidiosum</taxon>
    </lineage>
</organism>
<proteinExistence type="predicted"/>
<accession>A0A150IMT4</accession>
<keyword evidence="5" id="KW-0694">RNA-binding</keyword>
<evidence type="ECO:0000256" key="1">
    <source>
        <dbReference type="ARBA" id="ARBA00022649"/>
    </source>
</evidence>
<keyword evidence="2" id="KW-0540">Nuclease</keyword>
<dbReference type="EMBL" id="LNGE01000007">
    <property type="protein sequence ID" value="KYC45964.1"/>
    <property type="molecule type" value="Genomic_DNA"/>
</dbReference>
<dbReference type="InterPro" id="IPR012933">
    <property type="entry name" value="HicA_mRNA_interferase"/>
</dbReference>
<dbReference type="Gene3D" id="3.30.920.30">
    <property type="entry name" value="Hypothetical protein"/>
    <property type="match status" value="1"/>
</dbReference>
<gene>
    <name evidence="7" type="ORF">APG10_00374</name>
    <name evidence="8" type="ORF">APG11_00490</name>
    <name evidence="9" type="ORF">APG12_00471</name>
</gene>
<sequence>MKKLPPISGKELVSFLEKIGFNTIRTKESHIRLKSEDGRYTTVPIHGNKELPKGLLRRIIKEDLELELEEFIDLYNSKK</sequence>
<evidence type="ECO:0000256" key="4">
    <source>
        <dbReference type="ARBA" id="ARBA00022801"/>
    </source>
</evidence>
<keyword evidence="6" id="KW-0346">Stress response</keyword>
<evidence type="ECO:0000256" key="6">
    <source>
        <dbReference type="ARBA" id="ARBA00023016"/>
    </source>
</evidence>
<accession>A0A150ITA6</accession>
<evidence type="ECO:0000256" key="3">
    <source>
        <dbReference type="ARBA" id="ARBA00022759"/>
    </source>
</evidence>
<evidence type="ECO:0000256" key="5">
    <source>
        <dbReference type="ARBA" id="ARBA00022884"/>
    </source>
</evidence>
<dbReference type="GO" id="GO:0016787">
    <property type="term" value="F:hydrolase activity"/>
    <property type="evidence" value="ECO:0007669"/>
    <property type="project" value="UniProtKB-KW"/>
</dbReference>
<dbReference type="Pfam" id="PF07927">
    <property type="entry name" value="HicA_toxin"/>
    <property type="match status" value="1"/>
</dbReference>
<dbReference type="Proteomes" id="UP000091929">
    <property type="component" value="Unassembled WGS sequence"/>
</dbReference>
<name>A0A150ITA6_9EURY</name>
<dbReference type="Proteomes" id="UP000092403">
    <property type="component" value="Unassembled WGS sequence"/>
</dbReference>
<evidence type="ECO:0000313" key="8">
    <source>
        <dbReference type="EMBL" id="KYC48251.1"/>
    </source>
</evidence>
<dbReference type="PANTHER" id="PTHR34873:SF3">
    <property type="entry name" value="ADDICTION MODULE TOXIN, HICA FAMILY"/>
    <property type="match status" value="1"/>
</dbReference>
<comment type="caution">
    <text evidence="8">The sequence shown here is derived from an EMBL/GenBank/DDBJ whole genome shotgun (WGS) entry which is preliminary data.</text>
</comment>
<dbReference type="PANTHER" id="PTHR34873">
    <property type="entry name" value="SSR1766 PROTEIN"/>
    <property type="match status" value="1"/>
</dbReference>
<evidence type="ECO:0000313" key="11">
    <source>
        <dbReference type="Proteomes" id="UP000092401"/>
    </source>
</evidence>
<evidence type="ECO:0000313" key="7">
    <source>
        <dbReference type="EMBL" id="KYC45964.1"/>
    </source>
</evidence>
<dbReference type="GO" id="GO:0003729">
    <property type="term" value="F:mRNA binding"/>
    <property type="evidence" value="ECO:0007669"/>
    <property type="project" value="InterPro"/>
</dbReference>
<dbReference type="EMBL" id="LNJC01000006">
    <property type="protein sequence ID" value="KYC50908.1"/>
    <property type="molecule type" value="Genomic_DNA"/>
</dbReference>
<evidence type="ECO:0000313" key="10">
    <source>
        <dbReference type="Proteomes" id="UP000091929"/>
    </source>
</evidence>
<dbReference type="Proteomes" id="UP000092401">
    <property type="component" value="Unassembled WGS sequence"/>
</dbReference>
<accession>A0A150J1D3</accession>
<reference evidence="10 11" key="1">
    <citation type="journal article" date="2016" name="ISME J.">
        <title>Chasing the elusive Euryarchaeota class WSA2: genomes reveal a uniquely fastidious methyl-reducing methanogen.</title>
        <authorList>
            <person name="Nobu M.K."/>
            <person name="Narihiro T."/>
            <person name="Kuroda K."/>
            <person name="Mei R."/>
            <person name="Liu W.T."/>
        </authorList>
    </citation>
    <scope>NUCLEOTIDE SEQUENCE [LARGE SCALE GENOMIC DNA]</scope>
    <source>
        <strain evidence="7">B03fssc0709_Meth_Bin005</strain>
        <strain evidence="8">B15fssc0709_Meth_Bin003</strain>
        <strain evidence="9">BMIXfssc0709_Meth_Bin006</strain>
    </source>
</reference>
<keyword evidence="1" id="KW-1277">Toxin-antitoxin system</keyword>
<dbReference type="SUPFAM" id="SSF54786">
    <property type="entry name" value="YcfA/nrd intein domain"/>
    <property type="match status" value="1"/>
</dbReference>
<protein>
    <submittedName>
        <fullName evidence="8">YcfA-like protein</fullName>
    </submittedName>
</protein>
<keyword evidence="4" id="KW-0378">Hydrolase</keyword>
<dbReference type="InterPro" id="IPR038570">
    <property type="entry name" value="HicA_sf"/>
</dbReference>
<dbReference type="GO" id="GO:0004519">
    <property type="term" value="F:endonuclease activity"/>
    <property type="evidence" value="ECO:0007669"/>
    <property type="project" value="UniProtKB-KW"/>
</dbReference>